<dbReference type="RefSeq" id="WP_281892250.1">
    <property type="nucleotide sequence ID" value="NZ_BSDI01000002.1"/>
</dbReference>
<organism evidence="4 5">
    <name type="scientific">Phytohabitans aurantiacus</name>
    <dbReference type="NCBI Taxonomy" id="3016789"/>
    <lineage>
        <taxon>Bacteria</taxon>
        <taxon>Bacillati</taxon>
        <taxon>Actinomycetota</taxon>
        <taxon>Actinomycetes</taxon>
        <taxon>Micromonosporales</taxon>
        <taxon>Micromonosporaceae</taxon>
    </lineage>
</organism>
<keyword evidence="1" id="KW-0560">Oxidoreductase</keyword>
<comment type="caution">
    <text evidence="4">The sequence shown here is derived from an EMBL/GenBank/DDBJ whole genome shotgun (WGS) entry which is preliminary data.</text>
</comment>
<dbReference type="PANTHER" id="PTHR43818:SF11">
    <property type="entry name" value="BCDNA.GH03377"/>
    <property type="match status" value="1"/>
</dbReference>
<accession>A0ABQ5QM21</accession>
<keyword evidence="5" id="KW-1185">Reference proteome</keyword>
<dbReference type="EMBL" id="BSDI01000002">
    <property type="protein sequence ID" value="GLH95284.1"/>
    <property type="molecule type" value="Genomic_DNA"/>
</dbReference>
<sequence length="338" mass="35305">MNVRIGLAGAGYLTQSALLPALEGLDGFEVAAVLDPRAHARELVAEKVPGALVTGDEDAFFGVDLDAVHVATPNHLHAPIALRALAAGLAVVVDKPLAGTVADALELHLAAQASTVPLLVGYMSRLNANNEAVRRLVADGAIGVPLAMNATFLGHADGNWRNYREYSGLGSAADLGIYPLLTGGDLLGAPATACQAVAYPAGDSRLTDIHLDATVWFGDRRLHIESSFTEDPFVGKSRYSVVGTEGVIVAVETWAMNGGGSVLLCDDQGRRPVTPPLVDPYAEQYRLLAECMAGKPVPPEAGSARGLRDVAILHQLDRSAASGGARLSIPETEPPWTS</sequence>
<name>A0ABQ5QM21_9ACTN</name>
<evidence type="ECO:0008006" key="6">
    <source>
        <dbReference type="Google" id="ProtNLM"/>
    </source>
</evidence>
<dbReference type="Pfam" id="PF01408">
    <property type="entry name" value="GFO_IDH_MocA"/>
    <property type="match status" value="1"/>
</dbReference>
<evidence type="ECO:0000313" key="5">
    <source>
        <dbReference type="Proteomes" id="UP001144280"/>
    </source>
</evidence>
<feature type="domain" description="GFO/IDH/MocA-like oxidoreductase" evidence="3">
    <location>
        <begin position="132"/>
        <end position="248"/>
    </location>
</feature>
<dbReference type="Proteomes" id="UP001144280">
    <property type="component" value="Unassembled WGS sequence"/>
</dbReference>
<dbReference type="InterPro" id="IPR036291">
    <property type="entry name" value="NAD(P)-bd_dom_sf"/>
</dbReference>
<protein>
    <recommendedName>
        <fullName evidence="6">Oxidoreductase</fullName>
    </recommendedName>
</protein>
<gene>
    <name evidence="4" type="ORF">Pa4123_05560</name>
</gene>
<proteinExistence type="predicted"/>
<dbReference type="Gene3D" id="3.30.360.10">
    <property type="entry name" value="Dihydrodipicolinate Reductase, domain 2"/>
    <property type="match status" value="1"/>
</dbReference>
<dbReference type="Pfam" id="PF22725">
    <property type="entry name" value="GFO_IDH_MocA_C3"/>
    <property type="match status" value="1"/>
</dbReference>
<dbReference type="Gene3D" id="3.40.50.720">
    <property type="entry name" value="NAD(P)-binding Rossmann-like Domain"/>
    <property type="match status" value="1"/>
</dbReference>
<evidence type="ECO:0000313" key="4">
    <source>
        <dbReference type="EMBL" id="GLH95284.1"/>
    </source>
</evidence>
<dbReference type="PANTHER" id="PTHR43818">
    <property type="entry name" value="BCDNA.GH03377"/>
    <property type="match status" value="1"/>
</dbReference>
<dbReference type="SUPFAM" id="SSF55347">
    <property type="entry name" value="Glyceraldehyde-3-phosphate dehydrogenase-like, C-terminal domain"/>
    <property type="match status" value="1"/>
</dbReference>
<feature type="domain" description="Gfo/Idh/MocA-like oxidoreductase N-terminal" evidence="2">
    <location>
        <begin position="3"/>
        <end position="122"/>
    </location>
</feature>
<dbReference type="InterPro" id="IPR055170">
    <property type="entry name" value="GFO_IDH_MocA-like_dom"/>
</dbReference>
<dbReference type="InterPro" id="IPR000683">
    <property type="entry name" value="Gfo/Idh/MocA-like_OxRdtase_N"/>
</dbReference>
<reference evidence="4" key="1">
    <citation type="submission" date="2022-12" db="EMBL/GenBank/DDBJ databases">
        <title>New Phytohabitans aurantiacus sp. RD004123 nov., an actinomycete isolated from soil.</title>
        <authorList>
            <person name="Triningsih D.W."/>
            <person name="Harunari E."/>
            <person name="Igarashi Y."/>
        </authorList>
    </citation>
    <scope>NUCLEOTIDE SEQUENCE</scope>
    <source>
        <strain evidence="4">RD004123</strain>
    </source>
</reference>
<evidence type="ECO:0000259" key="2">
    <source>
        <dbReference type="Pfam" id="PF01408"/>
    </source>
</evidence>
<dbReference type="InterPro" id="IPR050463">
    <property type="entry name" value="Gfo/Idh/MocA_oxidrdct_glycsds"/>
</dbReference>
<evidence type="ECO:0000256" key="1">
    <source>
        <dbReference type="ARBA" id="ARBA00023002"/>
    </source>
</evidence>
<evidence type="ECO:0000259" key="3">
    <source>
        <dbReference type="Pfam" id="PF22725"/>
    </source>
</evidence>
<dbReference type="SUPFAM" id="SSF51735">
    <property type="entry name" value="NAD(P)-binding Rossmann-fold domains"/>
    <property type="match status" value="1"/>
</dbReference>